<dbReference type="PANTHER" id="PTHR21032:SF0">
    <property type="entry name" value="G PATCH DOMAIN-CONTAINING PROTEIN 11"/>
    <property type="match status" value="1"/>
</dbReference>
<dbReference type="Pfam" id="PF13821">
    <property type="entry name" value="DUF4187"/>
    <property type="match status" value="1"/>
</dbReference>
<dbReference type="InterPro" id="IPR025239">
    <property type="entry name" value="DUF4187"/>
</dbReference>
<dbReference type="GO" id="GO:0003676">
    <property type="term" value="F:nucleic acid binding"/>
    <property type="evidence" value="ECO:0007669"/>
    <property type="project" value="InterPro"/>
</dbReference>
<reference evidence="4" key="1">
    <citation type="submission" date="2020-06" db="EMBL/GenBank/DDBJ databases">
        <title>A chromosome-scale genome assembly of Talaromyces rugulosus W13939.</title>
        <authorList>
            <person name="Wang B."/>
            <person name="Guo L."/>
            <person name="Ye K."/>
            <person name="Wang L."/>
        </authorList>
    </citation>
    <scope>NUCLEOTIDE SEQUENCE [LARGE SCALE GENOMIC DNA]</scope>
    <source>
        <strain evidence="4">W13939</strain>
    </source>
</reference>
<dbReference type="GO" id="GO:0000776">
    <property type="term" value="C:kinetochore"/>
    <property type="evidence" value="ECO:0007669"/>
    <property type="project" value="TreeGrafter"/>
</dbReference>
<feature type="compositionally biased region" description="Acidic residues" evidence="1">
    <location>
        <begin position="1"/>
        <end position="11"/>
    </location>
</feature>
<accession>A0A7H8QJA3</accession>
<dbReference type="KEGG" id="trg:TRUGW13939_01096"/>
<dbReference type="OrthoDB" id="786951at2759"/>
<organism evidence="3 4">
    <name type="scientific">Talaromyces rugulosus</name>
    <name type="common">Penicillium rugulosum</name>
    <dbReference type="NCBI Taxonomy" id="121627"/>
    <lineage>
        <taxon>Eukaryota</taxon>
        <taxon>Fungi</taxon>
        <taxon>Dikarya</taxon>
        <taxon>Ascomycota</taxon>
        <taxon>Pezizomycotina</taxon>
        <taxon>Eurotiomycetes</taxon>
        <taxon>Eurotiomycetidae</taxon>
        <taxon>Eurotiales</taxon>
        <taxon>Trichocomaceae</taxon>
        <taxon>Talaromyces</taxon>
        <taxon>Talaromyces sect. Islandici</taxon>
    </lineage>
</organism>
<evidence type="ECO:0000313" key="3">
    <source>
        <dbReference type="EMBL" id="QKX54014.1"/>
    </source>
</evidence>
<dbReference type="SMART" id="SM01173">
    <property type="entry name" value="DUF4187"/>
    <property type="match status" value="1"/>
</dbReference>
<feature type="region of interest" description="Disordered" evidence="1">
    <location>
        <begin position="1"/>
        <end position="66"/>
    </location>
</feature>
<protein>
    <recommendedName>
        <fullName evidence="2">DUF4187 domain-containing protein</fullName>
    </recommendedName>
</protein>
<dbReference type="InterPro" id="IPR000467">
    <property type="entry name" value="G_patch_dom"/>
</dbReference>
<dbReference type="InterPro" id="IPR039249">
    <property type="entry name" value="GPATCH11"/>
</dbReference>
<gene>
    <name evidence="3" type="ORF">TRUGW13939_01096</name>
</gene>
<feature type="compositionally biased region" description="Polar residues" evidence="1">
    <location>
        <begin position="212"/>
        <end position="227"/>
    </location>
</feature>
<dbReference type="Pfam" id="PF01585">
    <property type="entry name" value="G-patch"/>
    <property type="match status" value="1"/>
</dbReference>
<dbReference type="Proteomes" id="UP000509510">
    <property type="component" value="Chromosome I"/>
</dbReference>
<dbReference type="RefSeq" id="XP_035340193.1">
    <property type="nucleotide sequence ID" value="XM_035484300.1"/>
</dbReference>
<dbReference type="EMBL" id="CP055898">
    <property type="protein sequence ID" value="QKX54014.1"/>
    <property type="molecule type" value="Genomic_DNA"/>
</dbReference>
<feature type="compositionally biased region" description="Low complexity" evidence="1">
    <location>
        <begin position="97"/>
        <end position="115"/>
    </location>
</feature>
<dbReference type="GeneID" id="55988609"/>
<feature type="compositionally biased region" description="Basic and acidic residues" evidence="1">
    <location>
        <begin position="17"/>
        <end position="59"/>
    </location>
</feature>
<evidence type="ECO:0000313" key="4">
    <source>
        <dbReference type="Proteomes" id="UP000509510"/>
    </source>
</evidence>
<name>A0A7H8QJA3_TALRU</name>
<feature type="compositionally biased region" description="Acidic residues" evidence="1">
    <location>
        <begin position="276"/>
        <end position="293"/>
    </location>
</feature>
<keyword evidence="4" id="KW-1185">Reference proteome</keyword>
<evidence type="ECO:0000256" key="1">
    <source>
        <dbReference type="SAM" id="MobiDB-lite"/>
    </source>
</evidence>
<dbReference type="AlphaFoldDB" id="A0A7H8QJA3"/>
<feature type="region of interest" description="Disordered" evidence="1">
    <location>
        <begin position="207"/>
        <end position="227"/>
    </location>
</feature>
<feature type="region of interest" description="Disordered" evidence="1">
    <location>
        <begin position="79"/>
        <end position="144"/>
    </location>
</feature>
<dbReference type="PANTHER" id="PTHR21032">
    <property type="entry name" value="G PATCH DOMAIN-CONTAINING PROTEIN 11"/>
    <property type="match status" value="1"/>
</dbReference>
<feature type="region of interest" description="Disordered" evidence="1">
    <location>
        <begin position="255"/>
        <end position="310"/>
    </location>
</feature>
<evidence type="ECO:0000259" key="2">
    <source>
        <dbReference type="SMART" id="SM01173"/>
    </source>
</evidence>
<sequence>MSADDDGEDDYMSMVIEEPRTKETFSQRKLRLQRESEAKARVPSKAERAAAEEARREHALASSVLDPANKGYKMMLKLGFSPGDSLGKKETASTSQAGSRVTDTTTTSAQTASKTPTDDDDDDATAAAAAAASDWVQSRAEPLRLVVKEDRGGIGLDSEKKRKFRADVAGVSKKSKAEEGEYRERMRLEREERRIEAQVHAAQKVAEKLDADTTQSADATQSGKKTTSSINVLYRGLVREREERERDRLVRQTLETSLPSSFFPMPRLPGTRKEEYEDEVNDDDDDGREEDDGNTQHSFFDQDQDTEDPELDEFNALAAGEKLQRLVLFLREKHWYCFWCKSHYEDSGLEGCPGITEEDHD</sequence>
<feature type="domain" description="DUF4187" evidence="2">
    <location>
        <begin position="308"/>
        <end position="360"/>
    </location>
</feature>
<proteinExistence type="predicted"/>